<dbReference type="SUPFAM" id="SSF101821">
    <property type="entry name" value="Aminopeptidase/glucanase lid domain"/>
    <property type="match status" value="1"/>
</dbReference>
<proteinExistence type="inferred from homology"/>
<dbReference type="OrthoDB" id="9880441at2759"/>
<reference evidence="10 11" key="1">
    <citation type="journal article" date="2018" name="IMA Fungus">
        <title>IMA Genome-F 9: Draft genome sequence of Annulohypoxylon stygium, Aspergillus mulundensis, Berkeleyomyces basicola (syn. Thielaviopsis basicola), Ceratocystis smalleyi, two Cercospora beticola strains, Coleophoma cylindrospora, Fusarium fracticaudum, Phialophora cf. hyalina, and Morchella septimelata.</title>
        <authorList>
            <person name="Wingfield B.D."/>
            <person name="Bills G.F."/>
            <person name="Dong Y."/>
            <person name="Huang W."/>
            <person name="Nel W.J."/>
            <person name="Swalarsk-Parry B.S."/>
            <person name="Vaghefi N."/>
            <person name="Wilken P.M."/>
            <person name="An Z."/>
            <person name="de Beer Z.W."/>
            <person name="De Vos L."/>
            <person name="Chen L."/>
            <person name="Duong T.A."/>
            <person name="Gao Y."/>
            <person name="Hammerbacher A."/>
            <person name="Kikkert J.R."/>
            <person name="Li Y."/>
            <person name="Li H."/>
            <person name="Li K."/>
            <person name="Li Q."/>
            <person name="Liu X."/>
            <person name="Ma X."/>
            <person name="Naidoo K."/>
            <person name="Pethybridge S.J."/>
            <person name="Sun J."/>
            <person name="Steenkamp E.T."/>
            <person name="van der Nest M.A."/>
            <person name="van Wyk S."/>
            <person name="Wingfield M.J."/>
            <person name="Xiong C."/>
            <person name="Yue Q."/>
            <person name="Zhang X."/>
        </authorList>
    </citation>
    <scope>NUCLEOTIDE SEQUENCE [LARGE SCALE GENOMIC DNA]</scope>
    <source>
        <strain evidence="10 11">BP 5553</strain>
    </source>
</reference>
<feature type="compositionally biased region" description="Polar residues" evidence="9">
    <location>
        <begin position="1"/>
        <end position="29"/>
    </location>
</feature>
<dbReference type="EMBL" id="NPIC01000002">
    <property type="protein sequence ID" value="RDL38658.1"/>
    <property type="molecule type" value="Genomic_DNA"/>
</dbReference>
<name>A0A370TT33_9HELO</name>
<dbReference type="STRING" id="2656787.A0A370TT33"/>
<comment type="caution">
    <text evidence="10">The sequence shown here is derived from an EMBL/GenBank/DDBJ whole genome shotgun (WGS) entry which is preliminary data.</text>
</comment>
<dbReference type="Pfam" id="PF02127">
    <property type="entry name" value="Peptidase_M18"/>
    <property type="match status" value="1"/>
</dbReference>
<keyword evidence="11" id="KW-1185">Reference proteome</keyword>
<dbReference type="GeneID" id="43595847"/>
<evidence type="ECO:0000256" key="5">
    <source>
        <dbReference type="ARBA" id="ARBA00022723"/>
    </source>
</evidence>
<dbReference type="CDD" id="cd05658">
    <property type="entry name" value="M18_DAP"/>
    <property type="match status" value="1"/>
</dbReference>
<keyword evidence="7" id="KW-0862">Zinc</keyword>
<dbReference type="PANTHER" id="PTHR28570">
    <property type="entry name" value="ASPARTYL AMINOPEPTIDASE"/>
    <property type="match status" value="1"/>
</dbReference>
<keyword evidence="4" id="KW-0645">Protease</keyword>
<evidence type="ECO:0000256" key="2">
    <source>
        <dbReference type="ARBA" id="ARBA00008290"/>
    </source>
</evidence>
<organism evidence="10 11">
    <name type="scientific">Venustampulla echinocandica</name>
    <dbReference type="NCBI Taxonomy" id="2656787"/>
    <lineage>
        <taxon>Eukaryota</taxon>
        <taxon>Fungi</taxon>
        <taxon>Dikarya</taxon>
        <taxon>Ascomycota</taxon>
        <taxon>Pezizomycotina</taxon>
        <taxon>Leotiomycetes</taxon>
        <taxon>Helotiales</taxon>
        <taxon>Pleuroascaceae</taxon>
        <taxon>Venustampulla</taxon>
    </lineage>
</organism>
<keyword evidence="5" id="KW-0479">Metal-binding</keyword>
<dbReference type="PRINTS" id="PR00932">
    <property type="entry name" value="AMINO1PTASE"/>
</dbReference>
<dbReference type="InterPro" id="IPR023358">
    <property type="entry name" value="Peptidase_M18_dom2"/>
</dbReference>
<keyword evidence="6" id="KW-0378">Hydrolase</keyword>
<dbReference type="RefSeq" id="XP_031871314.1">
    <property type="nucleotide sequence ID" value="XM_032011621.1"/>
</dbReference>
<dbReference type="GO" id="GO:0006508">
    <property type="term" value="P:proteolysis"/>
    <property type="evidence" value="ECO:0007669"/>
    <property type="project" value="UniProtKB-KW"/>
</dbReference>
<dbReference type="InterPro" id="IPR001948">
    <property type="entry name" value="Peptidase_M18"/>
</dbReference>
<gene>
    <name evidence="10" type="ORF">BP5553_02998</name>
</gene>
<keyword evidence="8" id="KW-0482">Metalloprotease</keyword>
<evidence type="ECO:0000256" key="4">
    <source>
        <dbReference type="ARBA" id="ARBA00022670"/>
    </source>
</evidence>
<feature type="region of interest" description="Disordered" evidence="9">
    <location>
        <begin position="1"/>
        <end position="38"/>
    </location>
</feature>
<comment type="cofactor">
    <cofactor evidence="1">
        <name>Zn(2+)</name>
        <dbReference type="ChEBI" id="CHEBI:29105"/>
    </cofactor>
</comment>
<dbReference type="Proteomes" id="UP000254866">
    <property type="component" value="Unassembled WGS sequence"/>
</dbReference>
<evidence type="ECO:0008006" key="12">
    <source>
        <dbReference type="Google" id="ProtNLM"/>
    </source>
</evidence>
<accession>A0A370TT33</accession>
<dbReference type="Gene3D" id="3.40.630.10">
    <property type="entry name" value="Zn peptidases"/>
    <property type="match status" value="1"/>
</dbReference>
<evidence type="ECO:0000256" key="7">
    <source>
        <dbReference type="ARBA" id="ARBA00022833"/>
    </source>
</evidence>
<sequence>MVKNAPNSLRNSVSSISLRTSVQDQATRQRTAELQEENDTLKRQLHVLSQRLHAPPAGLPVAEHSENNRPLRDFDPELNPHSDCAQTILAGPDQQATLPLLYRQLRSQPVQEEPMGWEGQSAEVKSLFEKYNDCMKEQLQQPRGSLITKGLVREENALKSPEAYTQPFCDFLTENPTVWHTVSHFEKRLDAAGFTKLSERNTWGNELQRGGKYYVSRNGSSLIAFTVGKGYKSGNGVAMIAGHIDALTARLKPISNKKTSAGYVQLGVAPYAGALNNTWWDRDLGIGGRVLVKDSRTGKITTKLVKLGWPIARIPTLAPHFGVGMQGQNNKETQAVPIIGLDNSDGYTDSLGDEFKNLTLGAEGTFAVTQPPRLVRAIAGELNIQDYSSIVNWELELYDTQPAQTGGLDKEFIFGGRIDDKLCSWAAMEGLLASASASASASSSEEDGIIKLTALFDDEEIGSLLRQGARGNFLPSTVERIAESFSTNGTSSNLLSQTYANSFLLSADVTHAVNPNFLGSYLDGHAPRLNVGITVCADSNGHMTTDSVSTALLTRVAEKSDSKLQMFMIRNDSRSGGTVGPMLSSAMGVRAIDAGIPQLSMHSIRATTGSLDPGLGVKIFKGFLDTFESVDKEFE</sequence>
<dbReference type="PANTHER" id="PTHR28570:SF4">
    <property type="entry name" value="VACUOLAR AMINOPEPTIDASE 1"/>
    <property type="match status" value="1"/>
</dbReference>
<dbReference type="AlphaFoldDB" id="A0A370TT33"/>
<comment type="similarity">
    <text evidence="2">Belongs to the peptidase M18 family.</text>
</comment>
<evidence type="ECO:0000256" key="3">
    <source>
        <dbReference type="ARBA" id="ARBA00022438"/>
    </source>
</evidence>
<dbReference type="FunFam" id="2.30.250.10:FF:000001">
    <property type="entry name" value="Aspartyl aminopeptidase 1"/>
    <property type="match status" value="1"/>
</dbReference>
<evidence type="ECO:0000256" key="9">
    <source>
        <dbReference type="SAM" id="MobiDB-lite"/>
    </source>
</evidence>
<protein>
    <recommendedName>
        <fullName evidence="12">Vacuolar aspartyl aminopeptidase Lap4</fullName>
    </recommendedName>
</protein>
<dbReference type="GO" id="GO:0070006">
    <property type="term" value="F:metalloaminopeptidase activity"/>
    <property type="evidence" value="ECO:0007669"/>
    <property type="project" value="TreeGrafter"/>
</dbReference>
<evidence type="ECO:0000256" key="1">
    <source>
        <dbReference type="ARBA" id="ARBA00001947"/>
    </source>
</evidence>
<evidence type="ECO:0000313" key="10">
    <source>
        <dbReference type="EMBL" id="RDL38658.1"/>
    </source>
</evidence>
<dbReference type="Gene3D" id="2.30.250.10">
    <property type="entry name" value="Aminopeptidase i, Domain 2"/>
    <property type="match status" value="1"/>
</dbReference>
<dbReference type="SUPFAM" id="SSF53187">
    <property type="entry name" value="Zn-dependent exopeptidases"/>
    <property type="match status" value="1"/>
</dbReference>
<evidence type="ECO:0000256" key="6">
    <source>
        <dbReference type="ARBA" id="ARBA00022801"/>
    </source>
</evidence>
<evidence type="ECO:0000313" key="11">
    <source>
        <dbReference type="Proteomes" id="UP000254866"/>
    </source>
</evidence>
<keyword evidence="3" id="KW-0031">Aminopeptidase</keyword>
<dbReference type="GO" id="GO:0000324">
    <property type="term" value="C:fungal-type vacuole"/>
    <property type="evidence" value="ECO:0007669"/>
    <property type="project" value="TreeGrafter"/>
</dbReference>
<evidence type="ECO:0000256" key="8">
    <source>
        <dbReference type="ARBA" id="ARBA00023049"/>
    </source>
</evidence>
<dbReference type="GO" id="GO:0008270">
    <property type="term" value="F:zinc ion binding"/>
    <property type="evidence" value="ECO:0007669"/>
    <property type="project" value="InterPro"/>
</dbReference>